<evidence type="ECO:0000256" key="2">
    <source>
        <dbReference type="SAM" id="SignalP"/>
    </source>
</evidence>
<evidence type="ECO:0008006" key="5">
    <source>
        <dbReference type="Google" id="ProtNLM"/>
    </source>
</evidence>
<proteinExistence type="predicted"/>
<comment type="caution">
    <text evidence="3">The sequence shown here is derived from an EMBL/GenBank/DDBJ whole genome shotgun (WGS) entry which is preliminary data.</text>
</comment>
<keyword evidence="2" id="KW-0732">Signal</keyword>
<gene>
    <name evidence="3" type="ORF">D5S18_12950</name>
</gene>
<dbReference type="OrthoDB" id="4549851at2"/>
<protein>
    <recommendedName>
        <fullName evidence="5">Sensor domain-containing protein</fullName>
    </recommendedName>
</protein>
<dbReference type="RefSeq" id="WP_120040243.1">
    <property type="nucleotide sequence ID" value="NZ_QZFU01000016.1"/>
</dbReference>
<organism evidence="3 4">
    <name type="scientific">Nocardia panacis</name>
    <dbReference type="NCBI Taxonomy" id="2340916"/>
    <lineage>
        <taxon>Bacteria</taxon>
        <taxon>Bacillati</taxon>
        <taxon>Actinomycetota</taxon>
        <taxon>Actinomycetes</taxon>
        <taxon>Mycobacteriales</taxon>
        <taxon>Nocardiaceae</taxon>
        <taxon>Nocardia</taxon>
    </lineage>
</organism>
<name>A0A3A4K7E7_9NOCA</name>
<reference evidence="3 4" key="1">
    <citation type="submission" date="2018-09" db="EMBL/GenBank/DDBJ databases">
        <title>YIM PH21274 draft genome.</title>
        <authorList>
            <person name="Miao C."/>
        </authorList>
    </citation>
    <scope>NUCLEOTIDE SEQUENCE [LARGE SCALE GENOMIC DNA]</scope>
    <source>
        <strain evidence="3 4">YIM PH 21724</strain>
    </source>
</reference>
<evidence type="ECO:0000256" key="1">
    <source>
        <dbReference type="SAM" id="MobiDB-lite"/>
    </source>
</evidence>
<feature type="region of interest" description="Disordered" evidence="1">
    <location>
        <begin position="57"/>
        <end position="91"/>
    </location>
</feature>
<keyword evidence="4" id="KW-1185">Reference proteome</keyword>
<evidence type="ECO:0000313" key="4">
    <source>
        <dbReference type="Proteomes" id="UP000266677"/>
    </source>
</evidence>
<sequence length="302" mass="31460">MQPAQPNTRIRRRETWQRVWCGALLASTVAVAGCDSAVGIAEDANRPSRFDHATTTPAAALPTAPAATAPVATPTGTTTVPPADAPPVGAVPGRPLAAAAVQSWAADLRTATTAELQTKCWTLAPRNVADMYEDKQAILTALAQPGVASADALTWKSHATTVVVDPAAVESGYACPRVYPAGTEIAFNEADARHTVRRYLSRFVGTPLDPTDKEGAYPLVCKASTDWDPTGSGRAVTPPLAGNPGKLTGVTKFTDQELSSQRLHADYVSVQVPVTNAAGVVATRTFTLAETAEGYCVGDVSP</sequence>
<dbReference type="Proteomes" id="UP000266677">
    <property type="component" value="Unassembled WGS sequence"/>
</dbReference>
<feature type="signal peptide" evidence="2">
    <location>
        <begin position="1"/>
        <end position="32"/>
    </location>
</feature>
<feature type="chain" id="PRO_5038665412" description="Sensor domain-containing protein" evidence="2">
    <location>
        <begin position="33"/>
        <end position="302"/>
    </location>
</feature>
<dbReference type="EMBL" id="QZFU01000016">
    <property type="protein sequence ID" value="RJO77079.1"/>
    <property type="molecule type" value="Genomic_DNA"/>
</dbReference>
<evidence type="ECO:0000313" key="3">
    <source>
        <dbReference type="EMBL" id="RJO77079.1"/>
    </source>
</evidence>
<dbReference type="AlphaFoldDB" id="A0A3A4K7E7"/>
<accession>A0A3A4K7E7</accession>